<evidence type="ECO:0000313" key="3">
    <source>
        <dbReference type="Proteomes" id="UP001303222"/>
    </source>
</evidence>
<reference evidence="2" key="1">
    <citation type="journal article" date="2023" name="Mol. Phylogenet. Evol.">
        <title>Genome-scale phylogeny and comparative genomics of the fungal order Sordariales.</title>
        <authorList>
            <person name="Hensen N."/>
            <person name="Bonometti L."/>
            <person name="Westerberg I."/>
            <person name="Brannstrom I.O."/>
            <person name="Guillou S."/>
            <person name="Cros-Aarteil S."/>
            <person name="Calhoun S."/>
            <person name="Haridas S."/>
            <person name="Kuo A."/>
            <person name="Mondo S."/>
            <person name="Pangilinan J."/>
            <person name="Riley R."/>
            <person name="LaButti K."/>
            <person name="Andreopoulos B."/>
            <person name="Lipzen A."/>
            <person name="Chen C."/>
            <person name="Yan M."/>
            <person name="Daum C."/>
            <person name="Ng V."/>
            <person name="Clum A."/>
            <person name="Steindorff A."/>
            <person name="Ohm R.A."/>
            <person name="Martin F."/>
            <person name="Silar P."/>
            <person name="Natvig D.O."/>
            <person name="Lalanne C."/>
            <person name="Gautier V."/>
            <person name="Ament-Velasquez S.L."/>
            <person name="Kruys A."/>
            <person name="Hutchinson M.I."/>
            <person name="Powell A.J."/>
            <person name="Barry K."/>
            <person name="Miller A.N."/>
            <person name="Grigoriev I.V."/>
            <person name="Debuchy R."/>
            <person name="Gladieux P."/>
            <person name="Hiltunen Thoren M."/>
            <person name="Johannesson H."/>
        </authorList>
    </citation>
    <scope>NUCLEOTIDE SEQUENCE</scope>
    <source>
        <strain evidence="2">CBS 626.80</strain>
    </source>
</reference>
<reference evidence="2" key="2">
    <citation type="submission" date="2023-06" db="EMBL/GenBank/DDBJ databases">
        <authorList>
            <consortium name="Lawrence Berkeley National Laboratory"/>
            <person name="Mondo S.J."/>
            <person name="Hensen N."/>
            <person name="Bonometti L."/>
            <person name="Westerberg I."/>
            <person name="Brannstrom I.O."/>
            <person name="Guillou S."/>
            <person name="Cros-Aarteil S."/>
            <person name="Calhoun S."/>
            <person name="Haridas S."/>
            <person name="Kuo A."/>
            <person name="Pangilinan J."/>
            <person name="Riley R."/>
            <person name="Labutti K."/>
            <person name="Andreopoulos B."/>
            <person name="Lipzen A."/>
            <person name="Chen C."/>
            <person name="Yanf M."/>
            <person name="Daum C."/>
            <person name="Ng V."/>
            <person name="Clum A."/>
            <person name="Steindorff A."/>
            <person name="Ohm R."/>
            <person name="Martin F."/>
            <person name="Silar P."/>
            <person name="Natvig D."/>
            <person name="Lalanne C."/>
            <person name="Gautier V."/>
            <person name="Ament-Velasquez S.L."/>
            <person name="Kruys A."/>
            <person name="Hutchinson M.I."/>
            <person name="Powell A.J."/>
            <person name="Barry K."/>
            <person name="Miller A.N."/>
            <person name="Grigoriev I.V."/>
            <person name="Debuchy R."/>
            <person name="Gladieux P."/>
            <person name="Thoren M.H."/>
            <person name="Johannesson H."/>
        </authorList>
    </citation>
    <scope>NUCLEOTIDE SEQUENCE</scope>
    <source>
        <strain evidence="2">CBS 626.80</strain>
    </source>
</reference>
<feature type="compositionally biased region" description="Basic residues" evidence="1">
    <location>
        <begin position="98"/>
        <end position="112"/>
    </location>
</feature>
<comment type="caution">
    <text evidence="2">The sequence shown here is derived from an EMBL/GenBank/DDBJ whole genome shotgun (WGS) entry which is preliminary data.</text>
</comment>
<evidence type="ECO:0000256" key="1">
    <source>
        <dbReference type="SAM" id="MobiDB-lite"/>
    </source>
</evidence>
<evidence type="ECO:0000313" key="2">
    <source>
        <dbReference type="EMBL" id="KAK3951507.1"/>
    </source>
</evidence>
<proteinExistence type="predicted"/>
<dbReference type="Proteomes" id="UP001303222">
    <property type="component" value="Unassembled WGS sequence"/>
</dbReference>
<feature type="compositionally biased region" description="Low complexity" evidence="1">
    <location>
        <begin position="119"/>
        <end position="132"/>
    </location>
</feature>
<keyword evidence="3" id="KW-1185">Reference proteome</keyword>
<protein>
    <submittedName>
        <fullName evidence="2">Uncharacterized protein</fullName>
    </submittedName>
</protein>
<feature type="region of interest" description="Disordered" evidence="1">
    <location>
        <begin position="68"/>
        <end position="139"/>
    </location>
</feature>
<dbReference type="EMBL" id="MU859146">
    <property type="protein sequence ID" value="KAK3951507.1"/>
    <property type="molecule type" value="Genomic_DNA"/>
</dbReference>
<accession>A0AAN6NX62</accession>
<name>A0AAN6NX62_9PEZI</name>
<sequence>MPSRFVATSDSACVLRGQPLTNSECNVLFSALSNLIAPLEINMEGAAASAGLKPNSYKEMYRQLKKRGDGTITSFTPKKRTAADADADGAVMEESPAKKKAATPRKPRMTAKMKREAEAVAADDGYATAAEGGVDDGEI</sequence>
<dbReference type="AlphaFoldDB" id="A0AAN6NX62"/>
<organism evidence="2 3">
    <name type="scientific">Pseudoneurospora amorphoporcata</name>
    <dbReference type="NCBI Taxonomy" id="241081"/>
    <lineage>
        <taxon>Eukaryota</taxon>
        <taxon>Fungi</taxon>
        <taxon>Dikarya</taxon>
        <taxon>Ascomycota</taxon>
        <taxon>Pezizomycotina</taxon>
        <taxon>Sordariomycetes</taxon>
        <taxon>Sordariomycetidae</taxon>
        <taxon>Sordariales</taxon>
        <taxon>Sordariaceae</taxon>
        <taxon>Pseudoneurospora</taxon>
    </lineage>
</organism>
<gene>
    <name evidence="2" type="ORF">QBC32DRAFT_314863</name>
</gene>